<sequence length="293" mass="32748">MAPYKPLFAPTSERPLPGFGGVSAIIRDQFQATTLMLLGAALLGPLFLFTRSGLIVLFVYTVLLFKLLNALLMVYGYRKDASMEDVIPKKFTAQLPPVQGKEDVPASQGIVVFLLGARVNHPLGLLAPGAKELGDWAQKCFKQVEEKRDEYGLLGMSHFLGTDRAASNEILTLMYFRTTAGLHDFALSQVHRDTWTWFLAIQKRYPHIGIMHETYDVPARGWEAIYLQMHRTGLGAAEVKMTLEERETAGVEGGEAWWFTPVDATKGKMRSSRGRMDRSDGGENAKEGFREIY</sequence>
<evidence type="ECO:0000313" key="3">
    <source>
        <dbReference type="EMBL" id="KZT60325.1"/>
    </source>
</evidence>
<gene>
    <name evidence="3" type="ORF">CALCODRAFT_506966</name>
</gene>
<keyword evidence="2" id="KW-0472">Membrane</keyword>
<feature type="region of interest" description="Disordered" evidence="1">
    <location>
        <begin position="269"/>
        <end position="293"/>
    </location>
</feature>
<name>A0A165IAI8_9BASI</name>
<keyword evidence="4" id="KW-1185">Reference proteome</keyword>
<evidence type="ECO:0000313" key="4">
    <source>
        <dbReference type="Proteomes" id="UP000076842"/>
    </source>
</evidence>
<evidence type="ECO:0000256" key="2">
    <source>
        <dbReference type="SAM" id="Phobius"/>
    </source>
</evidence>
<dbReference type="InParanoid" id="A0A165IAI8"/>
<feature type="transmembrane region" description="Helical" evidence="2">
    <location>
        <begin position="54"/>
        <end position="75"/>
    </location>
</feature>
<dbReference type="EMBL" id="KV423932">
    <property type="protein sequence ID" value="KZT60325.1"/>
    <property type="molecule type" value="Genomic_DNA"/>
</dbReference>
<evidence type="ECO:0000256" key="1">
    <source>
        <dbReference type="SAM" id="MobiDB-lite"/>
    </source>
</evidence>
<organism evidence="3 4">
    <name type="scientific">Calocera cornea HHB12733</name>
    <dbReference type="NCBI Taxonomy" id="1353952"/>
    <lineage>
        <taxon>Eukaryota</taxon>
        <taxon>Fungi</taxon>
        <taxon>Dikarya</taxon>
        <taxon>Basidiomycota</taxon>
        <taxon>Agaricomycotina</taxon>
        <taxon>Dacrymycetes</taxon>
        <taxon>Dacrymycetales</taxon>
        <taxon>Dacrymycetaceae</taxon>
        <taxon>Calocera</taxon>
    </lineage>
</organism>
<keyword evidence="2" id="KW-1133">Transmembrane helix</keyword>
<feature type="compositionally biased region" description="Basic and acidic residues" evidence="1">
    <location>
        <begin position="274"/>
        <end position="293"/>
    </location>
</feature>
<dbReference type="STRING" id="1353952.A0A165IAI8"/>
<keyword evidence="2" id="KW-0812">Transmembrane</keyword>
<dbReference type="AlphaFoldDB" id="A0A165IAI8"/>
<accession>A0A165IAI8</accession>
<dbReference type="Pfam" id="PF13826">
    <property type="entry name" value="Monooxy_af470-like"/>
    <property type="match status" value="1"/>
</dbReference>
<feature type="transmembrane region" description="Helical" evidence="2">
    <location>
        <begin position="30"/>
        <end position="48"/>
    </location>
</feature>
<protein>
    <submittedName>
        <fullName evidence="3">Uncharacterized protein</fullName>
    </submittedName>
</protein>
<dbReference type="InterPro" id="IPR025444">
    <property type="entry name" value="Monooxy_af470"/>
</dbReference>
<proteinExistence type="predicted"/>
<dbReference type="Proteomes" id="UP000076842">
    <property type="component" value="Unassembled WGS sequence"/>
</dbReference>
<dbReference type="OrthoDB" id="3355622at2759"/>
<reference evidence="3 4" key="1">
    <citation type="journal article" date="2016" name="Mol. Biol. Evol.">
        <title>Comparative Genomics of Early-Diverging Mushroom-Forming Fungi Provides Insights into the Origins of Lignocellulose Decay Capabilities.</title>
        <authorList>
            <person name="Nagy L.G."/>
            <person name="Riley R."/>
            <person name="Tritt A."/>
            <person name="Adam C."/>
            <person name="Daum C."/>
            <person name="Floudas D."/>
            <person name="Sun H."/>
            <person name="Yadav J.S."/>
            <person name="Pangilinan J."/>
            <person name="Larsson K.H."/>
            <person name="Matsuura K."/>
            <person name="Barry K."/>
            <person name="Labutti K."/>
            <person name="Kuo R."/>
            <person name="Ohm R.A."/>
            <person name="Bhattacharya S.S."/>
            <person name="Shirouzu T."/>
            <person name="Yoshinaga Y."/>
            <person name="Martin F.M."/>
            <person name="Grigoriev I.V."/>
            <person name="Hibbett D.S."/>
        </authorList>
    </citation>
    <scope>NUCLEOTIDE SEQUENCE [LARGE SCALE GENOMIC DNA]</scope>
    <source>
        <strain evidence="3 4">HHB12733</strain>
    </source>
</reference>